<dbReference type="GO" id="GO:0005524">
    <property type="term" value="F:ATP binding"/>
    <property type="evidence" value="ECO:0007669"/>
    <property type="project" value="UniProtKB-KW"/>
</dbReference>
<dbReference type="EMBL" id="FOEG01000008">
    <property type="protein sequence ID" value="SEP06470.1"/>
    <property type="molecule type" value="Genomic_DNA"/>
</dbReference>
<dbReference type="InterPro" id="IPR020459">
    <property type="entry name" value="AMP-binding"/>
</dbReference>
<sequence>MAENSRNRNDTFPKLLIRNAQERPTRAAMREKDLGIWQTWTWSDVRDEVEALAGGFKALGAERGDKIAIIGNNRPQLYWGFAASQAIGAVPVPVYQDSAADEMQYVLDHGDVRFVFAEDQEQVDKVLSVRADLPRVEAIIYEDGRGLHNYDEPGLQSLEQLQERGREYARSNQGFFETESAKGKGEDLSVIVYTSGTTGRPKGVMLSYDNLLKSAEYAVAFDNITEADESLAYLPMAWVGDHFLTYCQGFLAGYCLNCPESPDTVMSDLREIGPTYFFAPPRTWENLITSVMVRMEDASAIKRRMFHYYLGLARRVGVDILEGKPVSTLDRINYAIGNLLVYGPLRNVMGFSRIRVAYTAGEAIGPDIFDFFRSIGINLKQLYGQTECSVYLCLQKDDDVRPDTVGPPGEGVEIDLDANGEVLYRSPGVFMGYYKNDEETEKTKTPDGWVKSGDAGMFTTDGHLRIIDRAKDVGRLNDGTMFSPKYVENKLKFHPHIMEAVAFGHERDSVMAFINIDFEALSNWAERKNIAFTGYVDLAGRPEVYALIKEEVEAVNQDLAADPELVPIQVSRFLILHKELDPDDGEITRTRKVRRRIINERYQTLIDALYNGDDSVHVKAPVTYEDGSTGVLEATLRISDAKTFQHMSKAG</sequence>
<keyword evidence="2" id="KW-0067">ATP-binding</keyword>
<name>A0A1H8UTC2_9GAMM</name>
<keyword evidence="5" id="KW-1185">Reference proteome</keyword>
<evidence type="ECO:0000256" key="2">
    <source>
        <dbReference type="ARBA" id="ARBA00022840"/>
    </source>
</evidence>
<dbReference type="PROSITE" id="PS00455">
    <property type="entry name" value="AMP_BINDING"/>
    <property type="match status" value="1"/>
</dbReference>
<dbReference type="Gene3D" id="3.40.50.12780">
    <property type="entry name" value="N-terminal domain of ligase-like"/>
    <property type="match status" value="1"/>
</dbReference>
<reference evidence="4 5" key="1">
    <citation type="submission" date="2016-10" db="EMBL/GenBank/DDBJ databases">
        <authorList>
            <person name="de Groot N.N."/>
        </authorList>
    </citation>
    <scope>NUCLEOTIDE SEQUENCE [LARGE SCALE GENOMIC DNA]</scope>
    <source>
        <strain evidence="4 5">CGMCC 1.6291</strain>
    </source>
</reference>
<dbReference type="OrthoDB" id="5296889at2"/>
<evidence type="ECO:0000256" key="1">
    <source>
        <dbReference type="ARBA" id="ARBA00022741"/>
    </source>
</evidence>
<proteinExistence type="predicted"/>
<dbReference type="SUPFAM" id="SSF56801">
    <property type="entry name" value="Acetyl-CoA synthetase-like"/>
    <property type="match status" value="1"/>
</dbReference>
<dbReference type="InterPro" id="IPR000873">
    <property type="entry name" value="AMP-dep_synth/lig_dom"/>
</dbReference>
<dbReference type="InterPro" id="IPR020845">
    <property type="entry name" value="AMP-binding_CS"/>
</dbReference>
<dbReference type="PANTHER" id="PTHR43272">
    <property type="entry name" value="LONG-CHAIN-FATTY-ACID--COA LIGASE"/>
    <property type="match status" value="1"/>
</dbReference>
<dbReference type="InterPro" id="IPR042099">
    <property type="entry name" value="ANL_N_sf"/>
</dbReference>
<evidence type="ECO:0000259" key="3">
    <source>
        <dbReference type="Pfam" id="PF00501"/>
    </source>
</evidence>
<dbReference type="Pfam" id="PF00501">
    <property type="entry name" value="AMP-binding"/>
    <property type="match status" value="1"/>
</dbReference>
<accession>A0A1H8UTC2</accession>
<dbReference type="Pfam" id="PF23562">
    <property type="entry name" value="AMP-binding_C_3"/>
    <property type="match status" value="1"/>
</dbReference>
<evidence type="ECO:0000313" key="4">
    <source>
        <dbReference type="EMBL" id="SEP06470.1"/>
    </source>
</evidence>
<dbReference type="PRINTS" id="PR00154">
    <property type="entry name" value="AMPBINDING"/>
</dbReference>
<protein>
    <submittedName>
        <fullName evidence="4">Long-chain acyl-CoA synthetase</fullName>
    </submittedName>
</protein>
<dbReference type="PANTHER" id="PTHR43272:SF33">
    <property type="entry name" value="AMP-BINDING DOMAIN-CONTAINING PROTEIN-RELATED"/>
    <property type="match status" value="1"/>
</dbReference>
<organism evidence="4 5">
    <name type="scientific">Aquisalimonas asiatica</name>
    <dbReference type="NCBI Taxonomy" id="406100"/>
    <lineage>
        <taxon>Bacteria</taxon>
        <taxon>Pseudomonadati</taxon>
        <taxon>Pseudomonadota</taxon>
        <taxon>Gammaproteobacteria</taxon>
        <taxon>Chromatiales</taxon>
        <taxon>Ectothiorhodospiraceae</taxon>
        <taxon>Aquisalimonas</taxon>
    </lineage>
</organism>
<evidence type="ECO:0000313" key="5">
    <source>
        <dbReference type="Proteomes" id="UP000199657"/>
    </source>
</evidence>
<dbReference type="STRING" id="406100.SAMN04488052_10843"/>
<dbReference type="Proteomes" id="UP000199657">
    <property type="component" value="Unassembled WGS sequence"/>
</dbReference>
<feature type="domain" description="AMP-dependent synthetase/ligase" evidence="3">
    <location>
        <begin position="18"/>
        <end position="434"/>
    </location>
</feature>
<dbReference type="GO" id="GO:0016020">
    <property type="term" value="C:membrane"/>
    <property type="evidence" value="ECO:0007669"/>
    <property type="project" value="TreeGrafter"/>
</dbReference>
<dbReference type="RefSeq" id="WP_091645280.1">
    <property type="nucleotide sequence ID" value="NZ_FOEG01000008.1"/>
</dbReference>
<keyword evidence="1" id="KW-0547">Nucleotide-binding</keyword>
<gene>
    <name evidence="4" type="ORF">SAMN04488052_10843</name>
</gene>
<dbReference type="AlphaFoldDB" id="A0A1H8UTC2"/>
<dbReference type="GO" id="GO:0004467">
    <property type="term" value="F:long-chain fatty acid-CoA ligase activity"/>
    <property type="evidence" value="ECO:0007669"/>
    <property type="project" value="TreeGrafter"/>
</dbReference>